<comment type="caution">
    <text evidence="2">The sequence shown here is derived from an EMBL/GenBank/DDBJ whole genome shotgun (WGS) entry which is preliminary data.</text>
</comment>
<dbReference type="AlphaFoldDB" id="A0A8H7B697"/>
<accession>A0A8H7B697</accession>
<organism evidence="2 3">
    <name type="scientific">Alternaria burnsii</name>
    <dbReference type="NCBI Taxonomy" id="1187904"/>
    <lineage>
        <taxon>Eukaryota</taxon>
        <taxon>Fungi</taxon>
        <taxon>Dikarya</taxon>
        <taxon>Ascomycota</taxon>
        <taxon>Pezizomycotina</taxon>
        <taxon>Dothideomycetes</taxon>
        <taxon>Pleosporomycetidae</taxon>
        <taxon>Pleosporales</taxon>
        <taxon>Pleosporineae</taxon>
        <taxon>Pleosporaceae</taxon>
        <taxon>Alternaria</taxon>
        <taxon>Alternaria sect. Alternaria</taxon>
    </lineage>
</organism>
<sequence length="68" mass="7879">MEREIGSKIEDIERAHVIRDARETNVETSIIKVDTSDWQIFLSQMEAEHPPPQKIEDSSRSGQCVVRR</sequence>
<evidence type="ECO:0000256" key="1">
    <source>
        <dbReference type="SAM" id="MobiDB-lite"/>
    </source>
</evidence>
<feature type="region of interest" description="Disordered" evidence="1">
    <location>
        <begin position="47"/>
        <end position="68"/>
    </location>
</feature>
<dbReference type="Proteomes" id="UP000596902">
    <property type="component" value="Unassembled WGS sequence"/>
</dbReference>
<reference evidence="2" key="2">
    <citation type="submission" date="2020-08" db="EMBL/GenBank/DDBJ databases">
        <title>Draft Genome Sequence of Cumin Blight Pathogen Alternaria burnsii.</title>
        <authorList>
            <person name="Feng Z."/>
        </authorList>
    </citation>
    <scope>NUCLEOTIDE SEQUENCE</scope>
    <source>
        <strain evidence="2">CBS107.38</strain>
    </source>
</reference>
<dbReference type="EMBL" id="JAAABM010000004">
    <property type="protein sequence ID" value="KAF7678341.1"/>
    <property type="molecule type" value="Genomic_DNA"/>
</dbReference>
<reference evidence="2" key="1">
    <citation type="submission" date="2020-01" db="EMBL/GenBank/DDBJ databases">
        <authorList>
            <person name="Feng Z.H.Z."/>
        </authorList>
    </citation>
    <scope>NUCLEOTIDE SEQUENCE</scope>
    <source>
        <strain evidence="2">CBS107.38</strain>
    </source>
</reference>
<evidence type="ECO:0000313" key="2">
    <source>
        <dbReference type="EMBL" id="KAF7678341.1"/>
    </source>
</evidence>
<gene>
    <name evidence="2" type="ORF">GT037_003722</name>
</gene>
<feature type="compositionally biased region" description="Basic and acidic residues" evidence="1">
    <location>
        <begin position="47"/>
        <end position="59"/>
    </location>
</feature>
<proteinExistence type="predicted"/>
<protein>
    <submittedName>
        <fullName evidence="2">Uncharacterized protein</fullName>
    </submittedName>
</protein>
<evidence type="ECO:0000313" key="3">
    <source>
        <dbReference type="Proteomes" id="UP000596902"/>
    </source>
</evidence>
<keyword evidence="3" id="KW-1185">Reference proteome</keyword>
<name>A0A8H7B697_9PLEO</name>
<dbReference type="RefSeq" id="XP_038788476.1">
    <property type="nucleotide sequence ID" value="XM_038928769.1"/>
</dbReference>
<dbReference type="GeneID" id="62201947"/>